<dbReference type="OMA" id="RIVIYAC"/>
<evidence type="ECO:0000313" key="2">
    <source>
        <dbReference type="Proteomes" id="UP000030686"/>
    </source>
</evidence>
<name>W6QN84_PENRF</name>
<keyword evidence="2" id="KW-1185">Reference proteome</keyword>
<dbReference type="Proteomes" id="UP000030686">
    <property type="component" value="Unassembled WGS sequence"/>
</dbReference>
<gene>
    <name evidence="1" type="ORF">PROQFM164_S11g000046</name>
</gene>
<protein>
    <submittedName>
        <fullName evidence="1">Uncharacterized protein</fullName>
    </submittedName>
</protein>
<dbReference type="EMBL" id="HG792025">
    <property type="protein sequence ID" value="CDM38343.1"/>
    <property type="molecule type" value="Genomic_DNA"/>
</dbReference>
<dbReference type="OrthoDB" id="4297596at2759"/>
<evidence type="ECO:0000313" key="1">
    <source>
        <dbReference type="EMBL" id="CDM38343.1"/>
    </source>
</evidence>
<accession>W6QN84</accession>
<sequence>MGFHPTRIVIYACITDIDGCPQRRHVEIGEDFCENILNRAFNPTLHPAGYDHIHIPADFDSPDPLKRWFILDLGVNEPLNQEDVLQLPHQWIENAKFRAASYTWGGKQEQKIVGNMQKVDNEME</sequence>
<reference evidence="1" key="1">
    <citation type="journal article" date="2014" name="Nat. Commun.">
        <title>Multiple recent horizontal transfers of a large genomic region in cheese making fungi.</title>
        <authorList>
            <person name="Cheeseman K."/>
            <person name="Ropars J."/>
            <person name="Renault P."/>
            <person name="Dupont J."/>
            <person name="Gouzy J."/>
            <person name="Branca A."/>
            <person name="Abraham A.L."/>
            <person name="Ceppi M."/>
            <person name="Conseiller E."/>
            <person name="Debuchy R."/>
            <person name="Malagnac F."/>
            <person name="Goarin A."/>
            <person name="Silar P."/>
            <person name="Lacoste S."/>
            <person name="Sallet E."/>
            <person name="Bensimon A."/>
            <person name="Giraud T."/>
            <person name="Brygoo Y."/>
        </authorList>
    </citation>
    <scope>NUCLEOTIDE SEQUENCE [LARGE SCALE GENOMIC DNA]</scope>
    <source>
        <strain evidence="1">FM164</strain>
    </source>
</reference>
<dbReference type="AlphaFoldDB" id="W6QN84"/>
<organism evidence="1 2">
    <name type="scientific">Penicillium roqueforti (strain FM164)</name>
    <dbReference type="NCBI Taxonomy" id="1365484"/>
    <lineage>
        <taxon>Eukaryota</taxon>
        <taxon>Fungi</taxon>
        <taxon>Dikarya</taxon>
        <taxon>Ascomycota</taxon>
        <taxon>Pezizomycotina</taxon>
        <taxon>Eurotiomycetes</taxon>
        <taxon>Eurotiomycetidae</taxon>
        <taxon>Eurotiales</taxon>
        <taxon>Aspergillaceae</taxon>
        <taxon>Penicillium</taxon>
    </lineage>
</organism>
<proteinExistence type="predicted"/>